<dbReference type="SUPFAM" id="SSF52540">
    <property type="entry name" value="P-loop containing nucleoside triphosphate hydrolases"/>
    <property type="match status" value="1"/>
</dbReference>
<keyword evidence="2" id="KW-1185">Reference proteome</keyword>
<evidence type="ECO:0000313" key="1">
    <source>
        <dbReference type="EMBL" id="CAD7287872.1"/>
    </source>
</evidence>
<dbReference type="Pfam" id="PF05673">
    <property type="entry name" value="DUF815"/>
    <property type="match status" value="1"/>
</dbReference>
<evidence type="ECO:0000313" key="2">
    <source>
        <dbReference type="Proteomes" id="UP000789803"/>
    </source>
</evidence>
<evidence type="ECO:0008006" key="3">
    <source>
        <dbReference type="Google" id="ProtNLM"/>
    </source>
</evidence>
<dbReference type="Gene3D" id="3.40.50.300">
    <property type="entry name" value="P-loop containing nucleotide triphosphate hydrolases"/>
    <property type="match status" value="1"/>
</dbReference>
<proteinExistence type="predicted"/>
<comment type="caution">
    <text evidence="1">The sequence shown here is derived from an EMBL/GenBank/DDBJ whole genome shotgun (WGS) entry which is preliminary data.</text>
</comment>
<accession>A0ABN7KAT2</accession>
<gene>
    <name evidence="1" type="ORF">LMG7974_00753</name>
</gene>
<reference evidence="1 2" key="1">
    <citation type="submission" date="2020-11" db="EMBL/GenBank/DDBJ databases">
        <authorList>
            <person name="Peeters C."/>
        </authorList>
    </citation>
    <scope>NUCLEOTIDE SEQUENCE [LARGE SCALE GENOMIC DNA]</scope>
    <source>
        <strain evidence="1 2">LMG 7974</strain>
    </source>
</reference>
<dbReference type="Proteomes" id="UP000789803">
    <property type="component" value="Unassembled WGS sequence"/>
</dbReference>
<dbReference type="InterPro" id="IPR027417">
    <property type="entry name" value="P-loop_NTPase"/>
</dbReference>
<sequence>MIDWTREYAAIFRADKGLISVKDIDFVDINDLVGLDFQKSELIKNTKDFIQDKEANHVLLWGEMGCGKSSLVKAVFTKFHADNLRLIEIFYDDLKYLPLIIDELRDCKFKFIIYCDDLSFENGSRDYKYLKPLMQGSIAKPPKNMLIYATSNRRHLVSEYKHDNDDVSVLNGEIHYADAVQEKISLSDRFGLWISFYQGNFDEYLKIVDYYFKDENIDKKELYDMAKSYATLRASRSGRTAKQFYLSYKGRIRRNAN</sequence>
<dbReference type="RefSeq" id="WP_229932560.1">
    <property type="nucleotide sequence ID" value="NZ_CAJHOF010000005.1"/>
</dbReference>
<dbReference type="EMBL" id="CAJHOF010000005">
    <property type="protein sequence ID" value="CAD7287872.1"/>
    <property type="molecule type" value="Genomic_DNA"/>
</dbReference>
<dbReference type="PANTHER" id="PTHR42935">
    <property type="entry name" value="SLR0930 PROTEIN"/>
    <property type="match status" value="1"/>
</dbReference>
<organism evidence="1 2">
    <name type="scientific">Campylobacter majalis</name>
    <dbReference type="NCBI Taxonomy" id="2790656"/>
    <lineage>
        <taxon>Bacteria</taxon>
        <taxon>Pseudomonadati</taxon>
        <taxon>Campylobacterota</taxon>
        <taxon>Epsilonproteobacteria</taxon>
        <taxon>Campylobacterales</taxon>
        <taxon>Campylobacteraceae</taxon>
        <taxon>Campylobacter</taxon>
    </lineage>
</organism>
<protein>
    <recommendedName>
        <fullName evidence="3">DUF815 domain-containing protein</fullName>
    </recommendedName>
</protein>
<dbReference type="InterPro" id="IPR008533">
    <property type="entry name" value="DUF815"/>
</dbReference>
<name>A0ABN7KAT2_9BACT</name>
<dbReference type="PANTHER" id="PTHR42935:SF1">
    <property type="entry name" value="SLR0930 PROTEIN"/>
    <property type="match status" value="1"/>
</dbReference>